<dbReference type="InterPro" id="IPR029044">
    <property type="entry name" value="Nucleotide-diphossugar_trans"/>
</dbReference>
<dbReference type="CDD" id="cd00761">
    <property type="entry name" value="Glyco_tranf_GTA_type"/>
    <property type="match status" value="1"/>
</dbReference>
<evidence type="ECO:0000256" key="1">
    <source>
        <dbReference type="ARBA" id="ARBA00022519"/>
    </source>
</evidence>
<evidence type="ECO:0000259" key="4">
    <source>
        <dbReference type="Pfam" id="PF00535"/>
    </source>
</evidence>
<reference evidence="5 6" key="1">
    <citation type="submission" date="2019-09" db="EMBL/GenBank/DDBJ databases">
        <title>The draft genomes of Allium pathogen Pseudomonas sp.</title>
        <authorList>
            <person name="Fujikawa T."/>
            <person name="Sawada H."/>
        </authorList>
    </citation>
    <scope>NUCLEOTIDE SEQUENCE [LARGE SCALE GENOMIC DNA]</scope>
    <source>
        <strain evidence="5 6">MAFF 730085</strain>
    </source>
</reference>
<keyword evidence="1" id="KW-0997">Cell inner membrane</keyword>
<sequence length="334" mass="37866">MPEAMCSIIVPVFNVREFLQRCLLSLKAQTYKNIEIIIVDDGSTDGSMTFCKEFFAHDQNVKFLEQVNSGQGVARNLGVSVASGEYIVFVDADDWIDKDLCSDLVSRMNEGLLDFINFGLDFVTQDEKVVHDISRFRFETLSGDAIFKAAMLDDAVLSSPVNKMYRRSFLQEHAIEFPAVRACEDMYFSRAVSFFSSKTAFISKVYYHALIRNNSTSRSISGVFFNALIEVIRLESVFLEHNGVAQKYHHLFLAHVSKQIAHALVLAAFRMPVYTEYEHVVVRLMGLPEMKSANSQDVQALLGVKHKVVLRLAKSPRMLRLMANTLKLVNYSPY</sequence>
<dbReference type="Gene3D" id="3.90.550.10">
    <property type="entry name" value="Spore Coat Polysaccharide Biosynthesis Protein SpsA, Chain A"/>
    <property type="match status" value="1"/>
</dbReference>
<proteinExistence type="predicted"/>
<comment type="caution">
    <text evidence="5">The sequence shown here is derived from an EMBL/GenBank/DDBJ whole genome shotgun (WGS) entry which is preliminary data.</text>
</comment>
<dbReference type="EMBL" id="VUBA01000164">
    <property type="protein sequence ID" value="MPQ86601.1"/>
    <property type="molecule type" value="Genomic_DNA"/>
</dbReference>
<dbReference type="RefSeq" id="WP_152751157.1">
    <property type="nucleotide sequence ID" value="NZ_JBLZPT010000004.1"/>
</dbReference>
<dbReference type="PANTHER" id="PTHR22916">
    <property type="entry name" value="GLYCOSYLTRANSFERASE"/>
    <property type="match status" value="1"/>
</dbReference>
<dbReference type="PANTHER" id="PTHR22916:SF51">
    <property type="entry name" value="GLYCOSYLTRANSFERASE EPSH-RELATED"/>
    <property type="match status" value="1"/>
</dbReference>
<evidence type="ECO:0000256" key="3">
    <source>
        <dbReference type="ARBA" id="ARBA00022679"/>
    </source>
</evidence>
<dbReference type="SUPFAM" id="SSF53448">
    <property type="entry name" value="Nucleotide-diphospho-sugar transferases"/>
    <property type="match status" value="1"/>
</dbReference>
<evidence type="ECO:0000256" key="2">
    <source>
        <dbReference type="ARBA" id="ARBA00022676"/>
    </source>
</evidence>
<gene>
    <name evidence="5" type="ORF">F0170_23030</name>
</gene>
<dbReference type="GO" id="GO:0016758">
    <property type="term" value="F:hexosyltransferase activity"/>
    <property type="evidence" value="ECO:0007669"/>
    <property type="project" value="UniProtKB-ARBA"/>
</dbReference>
<dbReference type="AlphaFoldDB" id="A0A5N7JYW9"/>
<name>A0A5N7JYW9_9PSED</name>
<protein>
    <submittedName>
        <fullName evidence="5">Glycosyltransferase</fullName>
    </submittedName>
</protein>
<keyword evidence="1" id="KW-0472">Membrane</keyword>
<evidence type="ECO:0000313" key="6">
    <source>
        <dbReference type="Proteomes" id="UP000325438"/>
    </source>
</evidence>
<accession>A0A5N7JYW9</accession>
<dbReference type="Proteomes" id="UP000325438">
    <property type="component" value="Unassembled WGS sequence"/>
</dbReference>
<organism evidence="5 6">
    <name type="scientific">Pseudomonas kitaguniensis</name>
    <dbReference type="NCBI Taxonomy" id="2607908"/>
    <lineage>
        <taxon>Bacteria</taxon>
        <taxon>Pseudomonadati</taxon>
        <taxon>Pseudomonadota</taxon>
        <taxon>Gammaproteobacteria</taxon>
        <taxon>Pseudomonadales</taxon>
        <taxon>Pseudomonadaceae</taxon>
        <taxon>Pseudomonas</taxon>
    </lineage>
</organism>
<dbReference type="InterPro" id="IPR001173">
    <property type="entry name" value="Glyco_trans_2-like"/>
</dbReference>
<evidence type="ECO:0000313" key="5">
    <source>
        <dbReference type="EMBL" id="MPQ86601.1"/>
    </source>
</evidence>
<keyword evidence="1" id="KW-1003">Cell membrane</keyword>
<keyword evidence="2" id="KW-0328">Glycosyltransferase</keyword>
<keyword evidence="3 5" id="KW-0808">Transferase</keyword>
<dbReference type="Pfam" id="PF00535">
    <property type="entry name" value="Glycos_transf_2"/>
    <property type="match status" value="1"/>
</dbReference>
<feature type="domain" description="Glycosyltransferase 2-like" evidence="4">
    <location>
        <begin position="7"/>
        <end position="172"/>
    </location>
</feature>